<dbReference type="AlphaFoldDB" id="A0A1B9BZ96"/>
<dbReference type="GO" id="GO:0008233">
    <property type="term" value="F:peptidase activity"/>
    <property type="evidence" value="ECO:0007669"/>
    <property type="project" value="InterPro"/>
</dbReference>
<dbReference type="InterPro" id="IPR005074">
    <property type="entry name" value="Peptidase_C39"/>
</dbReference>
<dbReference type="PROSITE" id="PS50990">
    <property type="entry name" value="PEPTIDASE_C39"/>
    <property type="match status" value="1"/>
</dbReference>
<dbReference type="RefSeq" id="WP_065413196.1">
    <property type="nucleotide sequence ID" value="NZ_CP059488.1"/>
</dbReference>
<sequence>MSTNRWLFALVSLLVMLILSQGQAVAAAYLATAGGQFNIPVKSMNAMRFQSVIHQQYDFSCGSAAVATLLTYSYNDPMDEMKVFKWMWDHGDKPVIEKEGFSLLDMKTYLDAHGFAANGFRTSLSNLAKVNLPAIALIDFNGYMHFVVVKGVEQDEVLVGDPALGLRLISRKSFDAMWKKNGILFVITSGPGIKMAKASFNSIAEWDKVPRAPLAAAMQQQPSLGSFLLTLPRAGTF</sequence>
<accession>A0A1B9BZ96</accession>
<keyword evidence="1" id="KW-0732">Signal</keyword>
<dbReference type="GO" id="GO:0006508">
    <property type="term" value="P:proteolysis"/>
    <property type="evidence" value="ECO:0007669"/>
    <property type="project" value="InterPro"/>
</dbReference>
<dbReference type="EMBL" id="MASQ01000082">
    <property type="protein sequence ID" value="OCB02983.1"/>
    <property type="molecule type" value="Genomic_DNA"/>
</dbReference>
<evidence type="ECO:0000256" key="1">
    <source>
        <dbReference type="SAM" id="SignalP"/>
    </source>
</evidence>
<dbReference type="Proteomes" id="UP000093129">
    <property type="component" value="Unassembled WGS sequence"/>
</dbReference>
<dbReference type="GO" id="GO:0016020">
    <property type="term" value="C:membrane"/>
    <property type="evidence" value="ECO:0007669"/>
    <property type="project" value="InterPro"/>
</dbReference>
<evidence type="ECO:0000313" key="3">
    <source>
        <dbReference type="EMBL" id="OCB02983.1"/>
    </source>
</evidence>
<reference evidence="3 5" key="1">
    <citation type="submission" date="2016-07" db="EMBL/GenBank/DDBJ databases">
        <title>Draft genome of a psychrotolerant acidophile Acidithiobacillus ferrivorans strain YL15.</title>
        <authorList>
            <person name="Peng T."/>
            <person name="Ma L."/>
            <person name="Nan M."/>
            <person name="An N."/>
            <person name="Wang M."/>
            <person name="Qiu G."/>
            <person name="Zeng W."/>
        </authorList>
    </citation>
    <scope>NUCLEOTIDE SEQUENCE [LARGE SCALE GENOMIC DNA]</scope>
    <source>
        <strain evidence="3 5">YL15</strain>
    </source>
</reference>
<dbReference type="GO" id="GO:0005524">
    <property type="term" value="F:ATP binding"/>
    <property type="evidence" value="ECO:0007669"/>
    <property type="project" value="InterPro"/>
</dbReference>
<evidence type="ECO:0000259" key="2">
    <source>
        <dbReference type="PROSITE" id="PS50990"/>
    </source>
</evidence>
<feature type="signal peptide" evidence="1">
    <location>
        <begin position="1"/>
        <end position="26"/>
    </location>
</feature>
<protein>
    <submittedName>
        <fullName evidence="4">C39 family peptidase</fullName>
    </submittedName>
</protein>
<feature type="chain" id="PRO_5033738678" evidence="1">
    <location>
        <begin position="27"/>
        <end position="237"/>
    </location>
</feature>
<proteinExistence type="predicted"/>
<dbReference type="CDD" id="cd02423">
    <property type="entry name" value="Peptidase_C39G"/>
    <property type="match status" value="1"/>
</dbReference>
<evidence type="ECO:0000313" key="5">
    <source>
        <dbReference type="Proteomes" id="UP000093129"/>
    </source>
</evidence>
<reference evidence="4 6" key="2">
    <citation type="submission" date="2020-07" db="EMBL/GenBank/DDBJ databases">
        <title>Complete genome sequence analysis of Acidithiobacillus ferrivorans XJFY6S-08 reveals extreme environmental adaptation to alpine acid mine drainage.</title>
        <authorList>
            <person name="Yan L."/>
            <person name="Ni Y."/>
        </authorList>
    </citation>
    <scope>NUCLEOTIDE SEQUENCE [LARGE SCALE GENOMIC DNA]</scope>
    <source>
        <strain evidence="4 6">XJFY6S-08</strain>
    </source>
</reference>
<organism evidence="3 5">
    <name type="scientific">Acidithiobacillus ferrivorans</name>
    <dbReference type="NCBI Taxonomy" id="160808"/>
    <lineage>
        <taxon>Bacteria</taxon>
        <taxon>Pseudomonadati</taxon>
        <taxon>Pseudomonadota</taxon>
        <taxon>Acidithiobacillia</taxon>
        <taxon>Acidithiobacillales</taxon>
        <taxon>Acidithiobacillaceae</taxon>
        <taxon>Acidithiobacillus</taxon>
    </lineage>
</organism>
<dbReference type="EMBL" id="CP059488">
    <property type="protein sequence ID" value="QQD72385.1"/>
    <property type="molecule type" value="Genomic_DNA"/>
</dbReference>
<dbReference type="Gene3D" id="3.90.70.10">
    <property type="entry name" value="Cysteine proteinases"/>
    <property type="match status" value="1"/>
</dbReference>
<dbReference type="Pfam" id="PF03412">
    <property type="entry name" value="Peptidase_C39"/>
    <property type="match status" value="1"/>
</dbReference>
<name>A0A1B9BZ96_9PROT</name>
<feature type="domain" description="Peptidase C39" evidence="2">
    <location>
        <begin position="55"/>
        <end position="185"/>
    </location>
</feature>
<evidence type="ECO:0000313" key="6">
    <source>
        <dbReference type="Proteomes" id="UP000595420"/>
    </source>
</evidence>
<dbReference type="Proteomes" id="UP000595420">
    <property type="component" value="Chromosome"/>
</dbReference>
<evidence type="ECO:0000313" key="4">
    <source>
        <dbReference type="EMBL" id="QQD72385.1"/>
    </source>
</evidence>
<gene>
    <name evidence="3" type="ORF">BBC27_10285</name>
    <name evidence="4" type="ORF">H2515_13520</name>
</gene>